<proteinExistence type="predicted"/>
<evidence type="ECO:0000313" key="1">
    <source>
        <dbReference type="EMBL" id="JAI05779.1"/>
    </source>
</evidence>
<protein>
    <submittedName>
        <fullName evidence="1">Uncharacterized protein</fullName>
    </submittedName>
</protein>
<sequence>MTFSIKVKEKWLGKDIGRILFFVVDYLDAAPDLFTFWTDVASG</sequence>
<accession>A0A0E9XVR4</accession>
<reference evidence="1" key="2">
    <citation type="journal article" date="2015" name="Fish Shellfish Immunol.">
        <title>Early steps in the European eel (Anguilla anguilla)-Vibrio vulnificus interaction in the gills: Role of the RtxA13 toxin.</title>
        <authorList>
            <person name="Callol A."/>
            <person name="Pajuelo D."/>
            <person name="Ebbesson L."/>
            <person name="Teles M."/>
            <person name="MacKenzie S."/>
            <person name="Amaro C."/>
        </authorList>
    </citation>
    <scope>NUCLEOTIDE SEQUENCE</scope>
</reference>
<reference evidence="1" key="1">
    <citation type="submission" date="2014-11" db="EMBL/GenBank/DDBJ databases">
        <authorList>
            <person name="Amaro Gonzalez C."/>
        </authorList>
    </citation>
    <scope>NUCLEOTIDE SEQUENCE</scope>
</reference>
<dbReference type="AlphaFoldDB" id="A0A0E9XVR4"/>
<dbReference type="EMBL" id="GBXM01002799">
    <property type="protein sequence ID" value="JAI05779.1"/>
    <property type="molecule type" value="Transcribed_RNA"/>
</dbReference>
<name>A0A0E9XVR4_ANGAN</name>
<organism evidence="1">
    <name type="scientific">Anguilla anguilla</name>
    <name type="common">European freshwater eel</name>
    <name type="synonym">Muraena anguilla</name>
    <dbReference type="NCBI Taxonomy" id="7936"/>
    <lineage>
        <taxon>Eukaryota</taxon>
        <taxon>Metazoa</taxon>
        <taxon>Chordata</taxon>
        <taxon>Craniata</taxon>
        <taxon>Vertebrata</taxon>
        <taxon>Euteleostomi</taxon>
        <taxon>Actinopterygii</taxon>
        <taxon>Neopterygii</taxon>
        <taxon>Teleostei</taxon>
        <taxon>Anguilliformes</taxon>
        <taxon>Anguillidae</taxon>
        <taxon>Anguilla</taxon>
    </lineage>
</organism>